<comment type="caution">
    <text evidence="1">The sequence shown here is derived from an EMBL/GenBank/DDBJ whole genome shotgun (WGS) entry which is preliminary data.</text>
</comment>
<sequence>MTSSSPELIALWVVSLLLVCVLLGAVRSRKSNLPPSPPALPIIGHMHLLSSLPHQAFDKLSRQYGPLILVYIGSNPCVIASSPGMAKEILKTNESCFLSRPKLSNADYLTYGSADMTFAPYGPYWKFIKKLCMTKLLGGPTLDLLRPIRAEEINNFLGRLLRKATAKESIEIWGELVRMTNNIICRMALSRKCSEDENESEEVRELVKEMTELAGKLNLSEAFWFCKKLDLQGMGKRLLDVRGKYDAMMERIISEHVDAEKMGEEKRMTDLLDMLLEIYEDKDAEIRLTRDNIKAFIMNIFVLTGYDMASSLPPPSLPNHWIEIPCRISAARCLLWLTSESSASSSLPNSSVAVNLDCITDALAVVSIWYVDA</sequence>
<accession>A0ACB9N1R6</accession>
<organism evidence="1 2">
    <name type="scientific">Melastoma candidum</name>
    <dbReference type="NCBI Taxonomy" id="119954"/>
    <lineage>
        <taxon>Eukaryota</taxon>
        <taxon>Viridiplantae</taxon>
        <taxon>Streptophyta</taxon>
        <taxon>Embryophyta</taxon>
        <taxon>Tracheophyta</taxon>
        <taxon>Spermatophyta</taxon>
        <taxon>Magnoliopsida</taxon>
        <taxon>eudicotyledons</taxon>
        <taxon>Gunneridae</taxon>
        <taxon>Pentapetalae</taxon>
        <taxon>rosids</taxon>
        <taxon>malvids</taxon>
        <taxon>Myrtales</taxon>
        <taxon>Melastomataceae</taxon>
        <taxon>Melastomatoideae</taxon>
        <taxon>Melastomateae</taxon>
        <taxon>Melastoma</taxon>
    </lineage>
</organism>
<dbReference type="Proteomes" id="UP001057402">
    <property type="component" value="Chromosome 8"/>
</dbReference>
<proteinExistence type="predicted"/>
<reference evidence="2" key="1">
    <citation type="journal article" date="2023" name="Front. Plant Sci.">
        <title>Chromosomal-level genome assembly of Melastoma candidum provides insights into trichome evolution.</title>
        <authorList>
            <person name="Zhong Y."/>
            <person name="Wu W."/>
            <person name="Sun C."/>
            <person name="Zou P."/>
            <person name="Liu Y."/>
            <person name="Dai S."/>
            <person name="Zhou R."/>
        </authorList>
    </citation>
    <scope>NUCLEOTIDE SEQUENCE [LARGE SCALE GENOMIC DNA]</scope>
</reference>
<name>A0ACB9N1R6_9MYRT</name>
<evidence type="ECO:0000313" key="1">
    <source>
        <dbReference type="EMBL" id="KAI4330490.1"/>
    </source>
</evidence>
<gene>
    <name evidence="1" type="ORF">MLD38_028776</name>
</gene>
<protein>
    <submittedName>
        <fullName evidence="1">Uncharacterized protein</fullName>
    </submittedName>
</protein>
<keyword evidence="2" id="KW-1185">Reference proteome</keyword>
<evidence type="ECO:0000313" key="2">
    <source>
        <dbReference type="Proteomes" id="UP001057402"/>
    </source>
</evidence>
<dbReference type="EMBL" id="CM042887">
    <property type="protein sequence ID" value="KAI4330490.1"/>
    <property type="molecule type" value="Genomic_DNA"/>
</dbReference>